<organism evidence="1 2">
    <name type="scientific">Penicillium argentinense</name>
    <dbReference type="NCBI Taxonomy" id="1131581"/>
    <lineage>
        <taxon>Eukaryota</taxon>
        <taxon>Fungi</taxon>
        <taxon>Dikarya</taxon>
        <taxon>Ascomycota</taxon>
        <taxon>Pezizomycotina</taxon>
        <taxon>Eurotiomycetes</taxon>
        <taxon>Eurotiomycetidae</taxon>
        <taxon>Eurotiales</taxon>
        <taxon>Aspergillaceae</taxon>
        <taxon>Penicillium</taxon>
    </lineage>
</organism>
<dbReference type="OrthoDB" id="414774at2759"/>
<reference evidence="1" key="1">
    <citation type="submission" date="2022-11" db="EMBL/GenBank/DDBJ databases">
        <authorList>
            <person name="Petersen C."/>
        </authorList>
    </citation>
    <scope>NUCLEOTIDE SEQUENCE</scope>
    <source>
        <strain evidence="1">IBT 30761</strain>
    </source>
</reference>
<dbReference type="RefSeq" id="XP_056480551.1">
    <property type="nucleotide sequence ID" value="XM_056613327.1"/>
</dbReference>
<dbReference type="InterPro" id="IPR011990">
    <property type="entry name" value="TPR-like_helical_dom_sf"/>
</dbReference>
<accession>A0A9W9G628</accession>
<dbReference type="Proteomes" id="UP001149074">
    <property type="component" value="Unassembled WGS sequence"/>
</dbReference>
<sequence length="593" mass="66689">MGSLAPEDSPRSSQDTYYDLGTLSRKVSTTSVEAQRWFDRGLIWTYCFNHDEAITCYKQAIAHDDTCAMAYWGVSFCSGSNYNKTWALFDSVDRVNAIKNCYVYSQAALARAHSATQWEQALIHALAKRYPNDDPNRDLAACSRAYADAMRVAHRTFGQVDFDLITLFADALMNCAPRKLYDAATGLPNASTPVFEVKELLDQALKMPGVEKHPGPGHMYIHLMEMSATPEAALPAADMIRDLIPDTGHTYHMPAHIYVLVGDYRRAVEYNWKATIADDKYFARNGGLTFYSYYRMHDFHSLIYAAMLAGKSKAALEATDRMEAAITEEILRVETPAFANWMEFFKAVRVHVLIRFGMWDDLKALEPLEDRGLYCVTNVMRHYGKSIAYAATSQLPEADRERERFKQASQLVPPTRLDFPNKITDILHVASAMLDGEIEYRRGNFDRAFASLREAIVLEDELPFAEPWGWMLPARHAYAALSLEQGHVAQAAQAYAEDLGLYPTPKRAHQHPNNVWALHGYHECLERLGRVAEANIIQQQLKLALAEADVEITSSCFCRLGVFFENRDGQVNGNCCGSIKPTRSIQAANGSIA</sequence>
<comment type="caution">
    <text evidence="1">The sequence shown here is derived from an EMBL/GenBank/DDBJ whole genome shotgun (WGS) entry which is preliminary data.</text>
</comment>
<dbReference type="AlphaFoldDB" id="A0A9W9G628"/>
<dbReference type="PANTHER" id="PTHR45588">
    <property type="entry name" value="TPR DOMAIN-CONTAINING PROTEIN"/>
    <property type="match status" value="1"/>
</dbReference>
<dbReference type="SMART" id="SM00028">
    <property type="entry name" value="TPR"/>
    <property type="match status" value="2"/>
</dbReference>
<keyword evidence="2" id="KW-1185">Reference proteome</keyword>
<dbReference type="SUPFAM" id="SSF48452">
    <property type="entry name" value="TPR-like"/>
    <property type="match status" value="2"/>
</dbReference>
<dbReference type="Gene3D" id="1.25.40.10">
    <property type="entry name" value="Tetratricopeptide repeat domain"/>
    <property type="match status" value="2"/>
</dbReference>
<evidence type="ECO:0000313" key="1">
    <source>
        <dbReference type="EMBL" id="KAJ5112778.1"/>
    </source>
</evidence>
<evidence type="ECO:0008006" key="3">
    <source>
        <dbReference type="Google" id="ProtNLM"/>
    </source>
</evidence>
<name>A0A9W9G628_9EURO</name>
<proteinExistence type="predicted"/>
<reference evidence="1" key="2">
    <citation type="journal article" date="2023" name="IMA Fungus">
        <title>Comparative genomic study of the Penicillium genus elucidates a diverse pangenome and 15 lateral gene transfer events.</title>
        <authorList>
            <person name="Petersen C."/>
            <person name="Sorensen T."/>
            <person name="Nielsen M.R."/>
            <person name="Sondergaard T.E."/>
            <person name="Sorensen J.L."/>
            <person name="Fitzpatrick D.A."/>
            <person name="Frisvad J.C."/>
            <person name="Nielsen K.L."/>
        </authorList>
    </citation>
    <scope>NUCLEOTIDE SEQUENCE</scope>
    <source>
        <strain evidence="1">IBT 30761</strain>
    </source>
</reference>
<gene>
    <name evidence="1" type="ORF">N7532_000823</name>
</gene>
<dbReference type="InterPro" id="IPR019734">
    <property type="entry name" value="TPR_rpt"/>
</dbReference>
<dbReference type="PANTHER" id="PTHR45588:SF1">
    <property type="entry name" value="WW DOMAIN-CONTAINING PROTEIN"/>
    <property type="match status" value="1"/>
</dbReference>
<protein>
    <recommendedName>
        <fullName evidence="3">TPR domain protein</fullName>
    </recommendedName>
</protein>
<dbReference type="GeneID" id="81352306"/>
<dbReference type="EMBL" id="JAPQKI010000001">
    <property type="protein sequence ID" value="KAJ5112778.1"/>
    <property type="molecule type" value="Genomic_DNA"/>
</dbReference>
<evidence type="ECO:0000313" key="2">
    <source>
        <dbReference type="Proteomes" id="UP001149074"/>
    </source>
</evidence>